<gene>
    <name evidence="1" type="ORF">BED41_10485</name>
</gene>
<dbReference type="OrthoDB" id="5923at2"/>
<dbReference type="EMBL" id="CP016757">
    <property type="protein sequence ID" value="ANZ45456.1"/>
    <property type="molecule type" value="Genomic_DNA"/>
</dbReference>
<dbReference type="AlphaFoldDB" id="A0A1B2I682"/>
<evidence type="ECO:0000313" key="1">
    <source>
        <dbReference type="EMBL" id="ANZ45456.1"/>
    </source>
</evidence>
<dbReference type="NCBIfam" id="TIGR01725">
    <property type="entry name" value="phge_HK97_gp10"/>
    <property type="match status" value="1"/>
</dbReference>
<evidence type="ECO:0008006" key="3">
    <source>
        <dbReference type="Google" id="ProtNLM"/>
    </source>
</evidence>
<evidence type="ECO:0000313" key="2">
    <source>
        <dbReference type="Proteomes" id="UP000093044"/>
    </source>
</evidence>
<accession>A0A1B2I682</accession>
<sequence>MPPIKVIGDKELINKLKKLSSGEIRDSVYAALRKGTDIIAADAKRRCPVDTGALRDSITPKTFKNDEKDGMNGYVYCDYPSTERKASFKGQKQLYYAMAVEYGNRHAIAQPFLKPALRANRKRVIALVLDALKVVSK</sequence>
<dbReference type="Pfam" id="PF04883">
    <property type="entry name" value="HK97-gp10_like"/>
    <property type="match status" value="1"/>
</dbReference>
<protein>
    <recommendedName>
        <fullName evidence="3">HK97 gp10 family phage protein</fullName>
    </recommendedName>
</protein>
<organism evidence="1 2">
    <name type="scientific">Cloacibacillus porcorum</name>
    <dbReference type="NCBI Taxonomy" id="1197717"/>
    <lineage>
        <taxon>Bacteria</taxon>
        <taxon>Thermotogati</taxon>
        <taxon>Synergistota</taxon>
        <taxon>Synergistia</taxon>
        <taxon>Synergistales</taxon>
        <taxon>Synergistaceae</taxon>
        <taxon>Cloacibacillus</taxon>
    </lineage>
</organism>
<reference evidence="1" key="1">
    <citation type="submission" date="2016-08" db="EMBL/GenBank/DDBJ databases">
        <title>Complete genome of Cloacibacillus porcorum.</title>
        <authorList>
            <person name="Looft T."/>
            <person name="Bayles D.O."/>
            <person name="Alt D.P."/>
        </authorList>
    </citation>
    <scope>NUCLEOTIDE SEQUENCE [LARGE SCALE GENOMIC DNA]</scope>
    <source>
        <strain evidence="1">CL-84</strain>
    </source>
</reference>
<dbReference type="InterPro" id="IPR010064">
    <property type="entry name" value="HK97-gp10_tail"/>
</dbReference>
<dbReference type="KEGG" id="cpor:BED41_10485"/>
<dbReference type="STRING" id="1197717.BED41_10485"/>
<dbReference type="Proteomes" id="UP000093044">
    <property type="component" value="Chromosome"/>
</dbReference>
<proteinExistence type="predicted"/>
<name>A0A1B2I682_9BACT</name>
<keyword evidence="2" id="KW-1185">Reference proteome</keyword>
<dbReference type="RefSeq" id="WP_066745778.1">
    <property type="nucleotide sequence ID" value="NZ_CP016757.1"/>
</dbReference>
<dbReference type="GeneID" id="83058275"/>